<feature type="region of interest" description="Disordered" evidence="6">
    <location>
        <begin position="257"/>
        <end position="280"/>
    </location>
</feature>
<feature type="non-terminal residue" evidence="7">
    <location>
        <position position="408"/>
    </location>
</feature>
<keyword evidence="3" id="KW-0677">Repeat</keyword>
<sequence length="408" mass="48536">MYKNLDKKHNKTSFQILDVRGNQLNSIPHWFTRRCKYLTKINFSRNMFDSIEEISKLWTLKDLLDLDVSENPVAAIAHYRLYIVMRLKYLLILDNREVLVDEKKIAIEQFEENELDRMSSRLLETEKQLEEMKENQLKLQKDHAKQDQYQKDLNKKQKSNIEQIKQLEENLKSKDLLLKKKSEDLFRACQKYYELEQDIAFIKIDAKFDLLSNHIGPLEEPDNMSEHSQISSTGDQAYMGKGQFITKKEVEMLMERKRMKQGHSKKEQEENNGRNSTQKLKEDFVDSLNEKVKEKLTELNQINKEISEKNKIFDNLNNNIDHKELFYDSNTPTKSLIPNFHRADRPRSALASFNRLSPLRTLLNRPRRLSETESINKHNEHSNTTDLFLEKVENLTEMQREAEELRRQ</sequence>
<dbReference type="PANTHER" id="PTHR45973">
    <property type="entry name" value="PROTEIN PHOSPHATASE 1 REGULATORY SUBUNIT SDS22-RELATED"/>
    <property type="match status" value="1"/>
</dbReference>
<evidence type="ECO:0000256" key="1">
    <source>
        <dbReference type="ARBA" id="ARBA00004316"/>
    </source>
</evidence>
<evidence type="ECO:0000256" key="2">
    <source>
        <dbReference type="ARBA" id="ARBA00022614"/>
    </source>
</evidence>
<dbReference type="PANTHER" id="PTHR45973:SF9">
    <property type="entry name" value="LEUCINE-RICH REPEAT-CONTAINING PROTEIN 46"/>
    <property type="match status" value="1"/>
</dbReference>
<evidence type="ECO:0000256" key="6">
    <source>
        <dbReference type="SAM" id="MobiDB-lite"/>
    </source>
</evidence>
<proteinExistence type="evidence at transcript level"/>
<organism evidence="7">
    <name type="scientific">Schmidtea mediterranea</name>
    <name type="common">Freshwater planarian flatworm</name>
    <dbReference type="NCBI Taxonomy" id="79327"/>
    <lineage>
        <taxon>Eukaryota</taxon>
        <taxon>Metazoa</taxon>
        <taxon>Spiralia</taxon>
        <taxon>Lophotrochozoa</taxon>
        <taxon>Platyhelminthes</taxon>
        <taxon>Rhabditophora</taxon>
        <taxon>Seriata</taxon>
        <taxon>Tricladida</taxon>
        <taxon>Continenticola</taxon>
        <taxon>Geoplanoidea</taxon>
        <taxon>Dugesiidae</taxon>
        <taxon>Schmidtea</taxon>
    </lineage>
</organism>
<evidence type="ECO:0000256" key="3">
    <source>
        <dbReference type="ARBA" id="ARBA00022737"/>
    </source>
</evidence>
<keyword evidence="2" id="KW-0433">Leucine-rich repeat</keyword>
<dbReference type="InterPro" id="IPR050576">
    <property type="entry name" value="Cilia_flagella_integrity"/>
</dbReference>
<dbReference type="Gene3D" id="3.80.10.10">
    <property type="entry name" value="Ribonuclease Inhibitor"/>
    <property type="match status" value="1"/>
</dbReference>
<name>H6WA31_SCHMD</name>
<dbReference type="EMBL" id="JQ036183">
    <property type="protein sequence ID" value="AFB74713.1"/>
    <property type="molecule type" value="mRNA"/>
</dbReference>
<dbReference type="Pfam" id="PF14580">
    <property type="entry name" value="LRR_9"/>
    <property type="match status" value="1"/>
</dbReference>
<evidence type="ECO:0000256" key="4">
    <source>
        <dbReference type="ARBA" id="ARBA00023273"/>
    </source>
</evidence>
<protein>
    <submittedName>
        <fullName evidence="7">Centriolin</fullName>
    </submittedName>
</protein>
<feature type="coiled-coil region" evidence="5">
    <location>
        <begin position="285"/>
        <end position="319"/>
    </location>
</feature>
<evidence type="ECO:0000313" key="7">
    <source>
        <dbReference type="EMBL" id="AFB74713.1"/>
    </source>
</evidence>
<dbReference type="SUPFAM" id="SSF52058">
    <property type="entry name" value="L domain-like"/>
    <property type="match status" value="1"/>
</dbReference>
<dbReference type="AlphaFoldDB" id="H6WA31"/>
<reference evidence="7" key="2">
    <citation type="journal article" date="2012" name="Science">
        <title>Centrosome loss in the evolution of planarians.</title>
        <authorList>
            <person name="Azimzadeh J."/>
            <person name="Wong M.L."/>
            <person name="Downhour D.M."/>
            <person name="Alvarado A.S."/>
            <person name="Marshall W.F."/>
        </authorList>
    </citation>
    <scope>NUCLEOTIDE SEQUENCE</scope>
</reference>
<keyword evidence="4" id="KW-0966">Cell projection</keyword>
<keyword evidence="5" id="KW-0175">Coiled coil</keyword>
<dbReference type="InterPro" id="IPR032675">
    <property type="entry name" value="LRR_dom_sf"/>
</dbReference>
<feature type="coiled-coil region" evidence="5">
    <location>
        <begin position="108"/>
        <end position="184"/>
    </location>
</feature>
<accession>H6WA31</accession>
<comment type="subcellular location">
    <subcellularLocation>
        <location evidence="1">Cell projection</location>
    </subcellularLocation>
</comment>
<evidence type="ECO:0000256" key="5">
    <source>
        <dbReference type="SAM" id="Coils"/>
    </source>
</evidence>
<reference evidence="7" key="1">
    <citation type="submission" date="2011-11" db="EMBL/GenBank/DDBJ databases">
        <authorList>
            <person name="Azimzadeh J.C."/>
        </authorList>
    </citation>
    <scope>NUCLEOTIDE SEQUENCE</scope>
</reference>